<dbReference type="Proteomes" id="UP000016932">
    <property type="component" value="Unassembled WGS sequence"/>
</dbReference>
<dbReference type="VEuPathDB" id="FungiDB:MYCFIDRAFT_205514"/>
<keyword evidence="2" id="KW-0812">Transmembrane</keyword>
<evidence type="ECO:0000313" key="4">
    <source>
        <dbReference type="Proteomes" id="UP000016932"/>
    </source>
</evidence>
<dbReference type="RefSeq" id="XP_007932308.1">
    <property type="nucleotide sequence ID" value="XM_007934117.1"/>
</dbReference>
<gene>
    <name evidence="3" type="ORF">MYCFIDRAFT_205514</name>
</gene>
<sequence>MNIKTHRQSNANTHNPTPNMTGAPQQPTIRLKPFYRNFFIPILTLLFSFRYTDEDILSKLRKISKKRYCWGLWQGFEVEEQLCLAGNRHGCRRWRSLDMFSPPLQKCDECRKVVRAKRRLGGRKKMVMVIVMLILVLGATWWMMSWREDVVLRLEKEGEKEVLEKGKEMCKGKGCEKEREWEAVTRTATDTNWATTRCDGTDSAGRRTSTICVSALSTTTVESFYI</sequence>
<organism evidence="3 4">
    <name type="scientific">Pseudocercospora fijiensis (strain CIRAD86)</name>
    <name type="common">Black leaf streak disease fungus</name>
    <name type="synonym">Mycosphaerella fijiensis</name>
    <dbReference type="NCBI Taxonomy" id="383855"/>
    <lineage>
        <taxon>Eukaryota</taxon>
        <taxon>Fungi</taxon>
        <taxon>Dikarya</taxon>
        <taxon>Ascomycota</taxon>
        <taxon>Pezizomycotina</taxon>
        <taxon>Dothideomycetes</taxon>
        <taxon>Dothideomycetidae</taxon>
        <taxon>Mycosphaerellales</taxon>
        <taxon>Mycosphaerellaceae</taxon>
        <taxon>Pseudocercospora</taxon>
    </lineage>
</organism>
<name>M2ZDA3_PSEFD</name>
<proteinExistence type="predicted"/>
<dbReference type="GeneID" id="19336396"/>
<dbReference type="EMBL" id="KB446569">
    <property type="protein sequence ID" value="EME77094.1"/>
    <property type="molecule type" value="Genomic_DNA"/>
</dbReference>
<evidence type="ECO:0000256" key="1">
    <source>
        <dbReference type="SAM" id="MobiDB-lite"/>
    </source>
</evidence>
<feature type="region of interest" description="Disordered" evidence="1">
    <location>
        <begin position="1"/>
        <end position="26"/>
    </location>
</feature>
<dbReference type="KEGG" id="pfj:MYCFIDRAFT_205514"/>
<dbReference type="AlphaFoldDB" id="M2ZDA3"/>
<reference evidence="3 4" key="1">
    <citation type="journal article" date="2012" name="PLoS Pathog.">
        <title>Diverse lifestyles and strategies of plant pathogenesis encoded in the genomes of eighteen Dothideomycetes fungi.</title>
        <authorList>
            <person name="Ohm R.A."/>
            <person name="Feau N."/>
            <person name="Henrissat B."/>
            <person name="Schoch C.L."/>
            <person name="Horwitz B.A."/>
            <person name="Barry K.W."/>
            <person name="Condon B.J."/>
            <person name="Copeland A.C."/>
            <person name="Dhillon B."/>
            <person name="Glaser F."/>
            <person name="Hesse C.N."/>
            <person name="Kosti I."/>
            <person name="LaButti K."/>
            <person name="Lindquist E.A."/>
            <person name="Lucas S."/>
            <person name="Salamov A.A."/>
            <person name="Bradshaw R.E."/>
            <person name="Ciuffetti L."/>
            <person name="Hamelin R.C."/>
            <person name="Kema G.H.J."/>
            <person name="Lawrence C."/>
            <person name="Scott J.A."/>
            <person name="Spatafora J.W."/>
            <person name="Turgeon B.G."/>
            <person name="de Wit P.J.G.M."/>
            <person name="Zhong S."/>
            <person name="Goodwin S.B."/>
            <person name="Grigoriev I.V."/>
        </authorList>
    </citation>
    <scope>NUCLEOTIDE SEQUENCE [LARGE SCALE GENOMIC DNA]</scope>
    <source>
        <strain evidence="3 4">CIRAD86</strain>
    </source>
</reference>
<accession>M2ZDA3</accession>
<feature type="compositionally biased region" description="Polar residues" evidence="1">
    <location>
        <begin position="8"/>
        <end position="26"/>
    </location>
</feature>
<evidence type="ECO:0000313" key="3">
    <source>
        <dbReference type="EMBL" id="EME77094.1"/>
    </source>
</evidence>
<protein>
    <submittedName>
        <fullName evidence="3">Uncharacterized protein</fullName>
    </submittedName>
</protein>
<keyword evidence="2" id="KW-1133">Transmembrane helix</keyword>
<keyword evidence="2" id="KW-0472">Membrane</keyword>
<feature type="transmembrane region" description="Helical" evidence="2">
    <location>
        <begin position="126"/>
        <end position="144"/>
    </location>
</feature>
<dbReference type="HOGENOM" id="CLU_1225228_0_0_1"/>
<keyword evidence="4" id="KW-1185">Reference proteome</keyword>
<evidence type="ECO:0000256" key="2">
    <source>
        <dbReference type="SAM" id="Phobius"/>
    </source>
</evidence>